<dbReference type="Gene3D" id="2.130.10.130">
    <property type="entry name" value="Integrin alpha, N-terminal"/>
    <property type="match status" value="1"/>
</dbReference>
<feature type="active site" description="Charge relay system" evidence="6">
    <location>
        <position position="61"/>
    </location>
</feature>
<dbReference type="InterPro" id="IPR023828">
    <property type="entry name" value="Peptidase_S8_Ser-AS"/>
</dbReference>
<feature type="chain" id="PRO_5002539630" evidence="8">
    <location>
        <begin position="24"/>
        <end position="685"/>
    </location>
</feature>
<reference evidence="10 11" key="1">
    <citation type="journal article" date="2015" name="Nature">
        <title>rRNA introns, odd ribosomes, and small enigmatic genomes across a large radiation of phyla.</title>
        <authorList>
            <person name="Brown C.T."/>
            <person name="Hug L.A."/>
            <person name="Thomas B.C."/>
            <person name="Sharon I."/>
            <person name="Castelle C.J."/>
            <person name="Singh A."/>
            <person name="Wilkins M.J."/>
            <person name="Williams K.H."/>
            <person name="Banfield J.F."/>
        </authorList>
    </citation>
    <scope>NUCLEOTIDE SEQUENCE [LARGE SCALE GENOMIC DNA]</scope>
</reference>
<evidence type="ECO:0000256" key="3">
    <source>
        <dbReference type="ARBA" id="ARBA00022729"/>
    </source>
</evidence>
<protein>
    <submittedName>
        <fullName evidence="10">Peptidase S8 and S53, subtilisin, kexin, sedolisin</fullName>
    </submittedName>
</protein>
<feature type="active site" description="Charge relay system" evidence="6">
    <location>
        <position position="125"/>
    </location>
</feature>
<evidence type="ECO:0000256" key="7">
    <source>
        <dbReference type="RuleBase" id="RU003355"/>
    </source>
</evidence>
<evidence type="ECO:0000256" key="6">
    <source>
        <dbReference type="PROSITE-ProRule" id="PRU01240"/>
    </source>
</evidence>
<evidence type="ECO:0000313" key="10">
    <source>
        <dbReference type="EMBL" id="KKU40808.1"/>
    </source>
</evidence>
<dbReference type="SUPFAM" id="SSF69318">
    <property type="entry name" value="Integrin alpha N-terminal domain"/>
    <property type="match status" value="1"/>
</dbReference>
<dbReference type="InterPro" id="IPR023827">
    <property type="entry name" value="Peptidase_S8_Asp-AS"/>
</dbReference>
<dbReference type="GO" id="GO:0004252">
    <property type="term" value="F:serine-type endopeptidase activity"/>
    <property type="evidence" value="ECO:0007669"/>
    <property type="project" value="UniProtKB-UniRule"/>
</dbReference>
<dbReference type="PROSITE" id="PS51892">
    <property type="entry name" value="SUBTILASE"/>
    <property type="match status" value="1"/>
</dbReference>
<dbReference type="SUPFAM" id="SSF52743">
    <property type="entry name" value="Subtilisin-like"/>
    <property type="match status" value="1"/>
</dbReference>
<accession>A0A0G1SFE8</accession>
<evidence type="ECO:0000256" key="8">
    <source>
        <dbReference type="SAM" id="SignalP"/>
    </source>
</evidence>
<feature type="domain" description="Peptidase S8/S53" evidence="9">
    <location>
        <begin position="53"/>
        <end position="335"/>
    </location>
</feature>
<keyword evidence="5 6" id="KW-0720">Serine protease</keyword>
<evidence type="ECO:0000256" key="5">
    <source>
        <dbReference type="ARBA" id="ARBA00022825"/>
    </source>
</evidence>
<evidence type="ECO:0000313" key="11">
    <source>
        <dbReference type="Proteomes" id="UP000034795"/>
    </source>
</evidence>
<feature type="signal peptide" evidence="8">
    <location>
        <begin position="1"/>
        <end position="23"/>
    </location>
</feature>
<dbReference type="PANTHER" id="PTHR43399:SF4">
    <property type="entry name" value="CELL WALL-ASSOCIATED PROTEASE"/>
    <property type="match status" value="1"/>
</dbReference>
<comment type="caution">
    <text evidence="10">The sequence shown here is derived from an EMBL/GenBank/DDBJ whole genome shotgun (WGS) entry which is preliminary data.</text>
</comment>
<dbReference type="PRINTS" id="PR00723">
    <property type="entry name" value="SUBTILISIN"/>
</dbReference>
<keyword evidence="2 6" id="KW-0645">Protease</keyword>
<name>A0A0G1SFE8_9BACT</name>
<dbReference type="PROSITE" id="PS00137">
    <property type="entry name" value="SUBTILASE_HIS"/>
    <property type="match status" value="1"/>
</dbReference>
<dbReference type="PROSITE" id="PS00138">
    <property type="entry name" value="SUBTILASE_SER"/>
    <property type="match status" value="1"/>
</dbReference>
<dbReference type="InterPro" id="IPR000209">
    <property type="entry name" value="Peptidase_S8/S53_dom"/>
</dbReference>
<keyword evidence="4 6" id="KW-0378">Hydrolase</keyword>
<keyword evidence="3 8" id="KW-0732">Signal</keyword>
<evidence type="ECO:0000259" key="9">
    <source>
        <dbReference type="Pfam" id="PF00082"/>
    </source>
</evidence>
<dbReference type="STRING" id="1618994.UX57_C0010G0052"/>
<proteinExistence type="inferred from homology"/>
<sequence length="685" mass="73300">MKYFQKSFFLLVIFFLVAHPVFAQVPNDFYYLDQWYLNFIGVSNVWDTTTGSDEIIVAVLDTGVDLDHEDLEEHIWINEEEKMGDGIDNDDNGYIDDVYGWDFVGEDATPTPDVEEGFDEGSVPHGTMIAGVIAAVTDNDKGVAGMSWNSKIMALRVMDNYGAGLSTDVTEAIEYAVAQGAKIINLSFSGYDADNRLRAAVREAYEAGVLVVAAVGNLSSGGVNTNVQPVYPACFGSQSDDDWVLGVAATNAEDEKTIFSNYGSTCVDISAPGENFYSTYYFDEDWEGFDEEEYMGQWSGTSLAAPVISGAAALLWSYYPSLTVGEIQTILKISVDPVVESGPIKHADMGAGRVNVERAFEIAANFAEPVSSVSVDEVTIIPSTNIIVVPAAGAPPLIRVFAKSGVLLKEFLAYDSTFTGGVRVAVGDVDGDGEDEIVSAPGPGGGPDIRVFEQDGTMQKGFDAFKYTMTSGCYIATGDVDQDGKEEIVVSTEAGGSSEVRVFNEEGEEVSQISVDRYEDAAVRVATGDMDGDKRDEIILSYGPGTEPWIDVYKADGTKTASFLVYAQTYSNGVYVSSGDINGDGLDEIVTGTDQGGGPHVQIYTGFGQHMGTFFAYDEAFRGGVRVAVGNLSDEVEGAASIITAAGPGGGPHIRVFNDHAALIGTFFTDVEEDRGGIFVGAWSY</sequence>
<dbReference type="CDD" id="cd07473">
    <property type="entry name" value="Peptidases_S8_Subtilisin_like"/>
    <property type="match status" value="1"/>
</dbReference>
<evidence type="ECO:0000256" key="4">
    <source>
        <dbReference type="ARBA" id="ARBA00022801"/>
    </source>
</evidence>
<feature type="active site" description="Charge relay system" evidence="6">
    <location>
        <position position="302"/>
    </location>
</feature>
<evidence type="ECO:0000256" key="1">
    <source>
        <dbReference type="ARBA" id="ARBA00011073"/>
    </source>
</evidence>
<dbReference type="Gene3D" id="3.40.50.200">
    <property type="entry name" value="Peptidase S8/S53 domain"/>
    <property type="match status" value="1"/>
</dbReference>
<dbReference type="Proteomes" id="UP000034795">
    <property type="component" value="Unassembled WGS sequence"/>
</dbReference>
<dbReference type="InterPro" id="IPR022398">
    <property type="entry name" value="Peptidase_S8_His-AS"/>
</dbReference>
<dbReference type="GO" id="GO:0006508">
    <property type="term" value="P:proteolysis"/>
    <property type="evidence" value="ECO:0007669"/>
    <property type="project" value="UniProtKB-KW"/>
</dbReference>
<dbReference type="PROSITE" id="PS00136">
    <property type="entry name" value="SUBTILASE_ASP"/>
    <property type="match status" value="1"/>
</dbReference>
<dbReference type="AlphaFoldDB" id="A0A0G1SFE8"/>
<dbReference type="PANTHER" id="PTHR43399">
    <property type="entry name" value="SUBTILISIN-RELATED"/>
    <property type="match status" value="1"/>
</dbReference>
<organism evidence="10 11">
    <name type="scientific">Candidatus Uhrbacteria bacterium GW2011_GWE2_46_68</name>
    <dbReference type="NCBI Taxonomy" id="1618994"/>
    <lineage>
        <taxon>Bacteria</taxon>
        <taxon>Candidatus Uhriibacteriota</taxon>
    </lineage>
</organism>
<dbReference type="InterPro" id="IPR028994">
    <property type="entry name" value="Integrin_alpha_N"/>
</dbReference>
<evidence type="ECO:0000256" key="2">
    <source>
        <dbReference type="ARBA" id="ARBA00022670"/>
    </source>
</evidence>
<dbReference type="InterPro" id="IPR015500">
    <property type="entry name" value="Peptidase_S8_subtilisin-rel"/>
</dbReference>
<comment type="similarity">
    <text evidence="1 6 7">Belongs to the peptidase S8 family.</text>
</comment>
<dbReference type="InterPro" id="IPR051048">
    <property type="entry name" value="Peptidase_S8/S53_subtilisin"/>
</dbReference>
<dbReference type="Pfam" id="PF00082">
    <property type="entry name" value="Peptidase_S8"/>
    <property type="match status" value="1"/>
</dbReference>
<dbReference type="InterPro" id="IPR036852">
    <property type="entry name" value="Peptidase_S8/S53_dom_sf"/>
</dbReference>
<gene>
    <name evidence="10" type="ORF">UX57_C0010G0052</name>
</gene>
<dbReference type="InterPro" id="IPR034204">
    <property type="entry name" value="PfSUB1-like_cat_dom"/>
</dbReference>
<dbReference type="InterPro" id="IPR013517">
    <property type="entry name" value="FG-GAP"/>
</dbReference>
<dbReference type="Pfam" id="PF13517">
    <property type="entry name" value="FG-GAP_3"/>
    <property type="match status" value="1"/>
</dbReference>
<dbReference type="EMBL" id="LCMS01000010">
    <property type="protein sequence ID" value="KKU40808.1"/>
    <property type="molecule type" value="Genomic_DNA"/>
</dbReference>
<dbReference type="PATRIC" id="fig|1618994.3.peg.714"/>